<evidence type="ECO:0000259" key="2">
    <source>
        <dbReference type="Pfam" id="PF01478"/>
    </source>
</evidence>
<comment type="caution">
    <text evidence="3">The sequence shown here is derived from an EMBL/GenBank/DDBJ whole genome shotgun (WGS) entry which is preliminary data.</text>
</comment>
<feature type="transmembrane region" description="Helical" evidence="1">
    <location>
        <begin position="123"/>
        <end position="142"/>
    </location>
</feature>
<dbReference type="GO" id="GO:0016020">
    <property type="term" value="C:membrane"/>
    <property type="evidence" value="ECO:0007669"/>
    <property type="project" value="InterPro"/>
</dbReference>
<feature type="domain" description="Prepilin type IV endopeptidase peptidase" evidence="2">
    <location>
        <begin position="10"/>
        <end position="102"/>
    </location>
</feature>
<dbReference type="GO" id="GO:0004190">
    <property type="term" value="F:aspartic-type endopeptidase activity"/>
    <property type="evidence" value="ECO:0007669"/>
    <property type="project" value="InterPro"/>
</dbReference>
<keyword evidence="1" id="KW-0472">Membrane</keyword>
<evidence type="ECO:0000313" key="4">
    <source>
        <dbReference type="Proteomes" id="UP000193090"/>
    </source>
</evidence>
<keyword evidence="1" id="KW-1133">Transmembrane helix</keyword>
<dbReference type="InterPro" id="IPR000045">
    <property type="entry name" value="Prepilin_IV_endopep_pep"/>
</dbReference>
<sequence length="143" mass="13909">MALRAGLGLAALAWLVTLTWCDLRDRRLPDTLTLPGAAAALAGAGLLGRGLPALAGAAGLAGLYLLVHLLRPAGLGGGDVKLALGVGAITGCFGPAVWTLAALGAPLLTAGWGLLAARRGVAAVPHAPAMALTGVAAVALTVL</sequence>
<evidence type="ECO:0000313" key="3">
    <source>
        <dbReference type="EMBL" id="ORX07935.1"/>
    </source>
</evidence>
<feature type="transmembrane region" description="Helical" evidence="1">
    <location>
        <begin position="51"/>
        <end position="70"/>
    </location>
</feature>
<dbReference type="AlphaFoldDB" id="A0A1X2EPE3"/>
<evidence type="ECO:0000256" key="1">
    <source>
        <dbReference type="SAM" id="Phobius"/>
    </source>
</evidence>
<reference evidence="3 4" key="1">
    <citation type="submission" date="2016-01" db="EMBL/GenBank/DDBJ databases">
        <title>The new phylogeny of the genus Mycobacterium.</title>
        <authorList>
            <person name="Tarcisio F."/>
            <person name="Conor M."/>
            <person name="Antonella G."/>
            <person name="Elisabetta G."/>
            <person name="Giulia F.S."/>
            <person name="Sara T."/>
            <person name="Anna F."/>
            <person name="Clotilde B."/>
            <person name="Roberto B."/>
            <person name="Veronica D.S."/>
            <person name="Fabio R."/>
            <person name="Monica P."/>
            <person name="Olivier J."/>
            <person name="Enrico T."/>
            <person name="Nicola S."/>
        </authorList>
    </citation>
    <scope>NUCLEOTIDE SEQUENCE [LARGE SCALE GENOMIC DNA]</scope>
    <source>
        <strain evidence="3 4">DSM 44153</strain>
    </source>
</reference>
<name>A0A1X2EPE3_9MYCO</name>
<dbReference type="STRING" id="1798.AWC30_03180"/>
<dbReference type="Gene3D" id="1.20.120.1220">
    <property type="match status" value="1"/>
</dbReference>
<keyword evidence="4" id="KW-1185">Reference proteome</keyword>
<feature type="transmembrane region" description="Helical" evidence="1">
    <location>
        <begin position="82"/>
        <end position="103"/>
    </location>
</feature>
<dbReference type="RefSeq" id="WP_234807904.1">
    <property type="nucleotide sequence ID" value="NZ_LQPZ01000008.1"/>
</dbReference>
<accession>A0A1X2EPE3</accession>
<organism evidence="3 4">
    <name type="scientific">Mycolicibacillus trivialis</name>
    <dbReference type="NCBI Taxonomy" id="1798"/>
    <lineage>
        <taxon>Bacteria</taxon>
        <taxon>Bacillati</taxon>
        <taxon>Actinomycetota</taxon>
        <taxon>Actinomycetes</taxon>
        <taxon>Mycobacteriales</taxon>
        <taxon>Mycobacteriaceae</taxon>
        <taxon>Mycolicibacillus</taxon>
    </lineage>
</organism>
<dbReference type="Proteomes" id="UP000193090">
    <property type="component" value="Unassembled WGS sequence"/>
</dbReference>
<dbReference type="EMBL" id="LQPZ01000008">
    <property type="protein sequence ID" value="ORX07935.1"/>
    <property type="molecule type" value="Genomic_DNA"/>
</dbReference>
<dbReference type="Pfam" id="PF01478">
    <property type="entry name" value="Peptidase_A24"/>
    <property type="match status" value="1"/>
</dbReference>
<proteinExistence type="predicted"/>
<protein>
    <recommendedName>
        <fullName evidence="2">Prepilin type IV endopeptidase peptidase domain-containing protein</fullName>
    </recommendedName>
</protein>
<keyword evidence="1" id="KW-0812">Transmembrane</keyword>
<gene>
    <name evidence="3" type="ORF">AWC30_03180</name>
</gene>